<dbReference type="RefSeq" id="XP_009177782.1">
    <property type="nucleotide sequence ID" value="XM_009179518.1"/>
</dbReference>
<feature type="region of interest" description="Disordered" evidence="1">
    <location>
        <begin position="1"/>
        <end position="23"/>
    </location>
</feature>
<sequence>MGAEAAGPYQPRSETSIKLPNLQNLPYSNESSAMQATPCTLAELMTELVSGVTKFIRHGGSEEGSEIREFSKLRTVLSDVLAHSVWHGSRWRRRHHDGRRTGSEKKVPVLVYRQARFVPPLQPR</sequence>
<proteinExistence type="predicted"/>
<name>A0A074YUK7_OPIVI</name>
<dbReference type="GeneID" id="20326433"/>
<organism evidence="2 3">
    <name type="scientific">Opisthorchis viverrini</name>
    <name type="common">Southeast Asian liver fluke</name>
    <dbReference type="NCBI Taxonomy" id="6198"/>
    <lineage>
        <taxon>Eukaryota</taxon>
        <taxon>Metazoa</taxon>
        <taxon>Spiralia</taxon>
        <taxon>Lophotrochozoa</taxon>
        <taxon>Platyhelminthes</taxon>
        <taxon>Trematoda</taxon>
        <taxon>Digenea</taxon>
        <taxon>Opisthorchiida</taxon>
        <taxon>Opisthorchiata</taxon>
        <taxon>Opisthorchiidae</taxon>
        <taxon>Opisthorchis</taxon>
    </lineage>
</organism>
<accession>A0A074YUK7</accession>
<evidence type="ECO:0000313" key="2">
    <source>
        <dbReference type="EMBL" id="KER18471.1"/>
    </source>
</evidence>
<protein>
    <submittedName>
        <fullName evidence="2">Uncharacterized protein</fullName>
    </submittedName>
</protein>
<evidence type="ECO:0000256" key="1">
    <source>
        <dbReference type="SAM" id="MobiDB-lite"/>
    </source>
</evidence>
<dbReference type="Proteomes" id="UP000054324">
    <property type="component" value="Unassembled WGS sequence"/>
</dbReference>
<dbReference type="AlphaFoldDB" id="A0A074YUK7"/>
<dbReference type="CTD" id="20326433"/>
<gene>
    <name evidence="2" type="ORF">T265_12265</name>
</gene>
<feature type="compositionally biased region" description="Polar residues" evidence="1">
    <location>
        <begin position="12"/>
        <end position="23"/>
    </location>
</feature>
<reference evidence="2 3" key="1">
    <citation type="submission" date="2013-11" db="EMBL/GenBank/DDBJ databases">
        <title>Opisthorchis viverrini - life in the bile duct.</title>
        <authorList>
            <person name="Young N.D."/>
            <person name="Nagarajan N."/>
            <person name="Lin S.J."/>
            <person name="Korhonen P.K."/>
            <person name="Jex A.R."/>
            <person name="Hall R.S."/>
            <person name="Safavi-Hemami H."/>
            <person name="Kaewkong W."/>
            <person name="Bertrand D."/>
            <person name="Gao S."/>
            <person name="Seet Q."/>
            <person name="Wongkham S."/>
            <person name="Teh B.T."/>
            <person name="Wongkham C."/>
            <person name="Intapan P.M."/>
            <person name="Maleewong W."/>
            <person name="Yang X."/>
            <person name="Hu M."/>
            <person name="Wang Z."/>
            <person name="Hofmann A."/>
            <person name="Sternberg P.W."/>
            <person name="Tan P."/>
            <person name="Wang J."/>
            <person name="Gasser R.B."/>
        </authorList>
    </citation>
    <scope>NUCLEOTIDE SEQUENCE [LARGE SCALE GENOMIC DNA]</scope>
</reference>
<evidence type="ECO:0000313" key="3">
    <source>
        <dbReference type="Proteomes" id="UP000054324"/>
    </source>
</evidence>
<dbReference type="EMBL" id="KL600889">
    <property type="protein sequence ID" value="KER18471.1"/>
    <property type="molecule type" value="Genomic_DNA"/>
</dbReference>
<dbReference type="KEGG" id="ovi:T265_12265"/>
<keyword evidence="3" id="KW-1185">Reference proteome</keyword>